<evidence type="ECO:0000256" key="1">
    <source>
        <dbReference type="SAM" id="MobiDB-lite"/>
    </source>
</evidence>
<feature type="compositionally biased region" description="Basic and acidic residues" evidence="1">
    <location>
        <begin position="8"/>
        <end position="43"/>
    </location>
</feature>
<dbReference type="Proteomes" id="UP000620156">
    <property type="component" value="Unassembled WGS sequence"/>
</dbReference>
<organism evidence="2 3">
    <name type="scientific">Streptomyces ruber</name>
    <dbReference type="NCBI Taxonomy" id="83378"/>
    <lineage>
        <taxon>Bacteria</taxon>
        <taxon>Bacillati</taxon>
        <taxon>Actinomycetota</taxon>
        <taxon>Actinomycetes</taxon>
        <taxon>Kitasatosporales</taxon>
        <taxon>Streptomycetaceae</taxon>
        <taxon>Streptomyces</taxon>
    </lineage>
</organism>
<dbReference type="EMBL" id="BMQK01000001">
    <property type="protein sequence ID" value="GGQ40837.1"/>
    <property type="molecule type" value="Genomic_DNA"/>
</dbReference>
<reference evidence="2" key="2">
    <citation type="submission" date="2020-09" db="EMBL/GenBank/DDBJ databases">
        <authorList>
            <person name="Sun Q."/>
            <person name="Ohkuma M."/>
        </authorList>
    </citation>
    <scope>NUCLEOTIDE SEQUENCE</scope>
    <source>
        <strain evidence="2">JCM 3131</strain>
    </source>
</reference>
<evidence type="ECO:0000313" key="3">
    <source>
        <dbReference type="Proteomes" id="UP000620156"/>
    </source>
</evidence>
<feature type="region of interest" description="Disordered" evidence="1">
    <location>
        <begin position="1"/>
        <end position="77"/>
    </location>
</feature>
<protein>
    <submittedName>
        <fullName evidence="2">Uncharacterized protein</fullName>
    </submittedName>
</protein>
<sequence>MPDDGDTRDEHQSTGERLRSREKEQVHRQGGEDDEQHHDRDEQVLSVVPVPLQSHSPPLAWNDPKGNDGLATDWTAG</sequence>
<name>A0A918B775_9ACTN</name>
<reference evidence="2" key="1">
    <citation type="journal article" date="2014" name="Int. J. Syst. Evol. Microbiol.">
        <title>Complete genome sequence of Corynebacterium casei LMG S-19264T (=DSM 44701T), isolated from a smear-ripened cheese.</title>
        <authorList>
            <consortium name="US DOE Joint Genome Institute (JGI-PGF)"/>
            <person name="Walter F."/>
            <person name="Albersmeier A."/>
            <person name="Kalinowski J."/>
            <person name="Ruckert C."/>
        </authorList>
    </citation>
    <scope>NUCLEOTIDE SEQUENCE</scope>
    <source>
        <strain evidence="2">JCM 3131</strain>
    </source>
</reference>
<keyword evidence="3" id="KW-1185">Reference proteome</keyword>
<dbReference type="AlphaFoldDB" id="A0A918B775"/>
<evidence type="ECO:0000313" key="2">
    <source>
        <dbReference type="EMBL" id="GGQ40837.1"/>
    </source>
</evidence>
<accession>A0A918B775</accession>
<gene>
    <name evidence="2" type="ORF">GCM10010145_06130</name>
</gene>
<comment type="caution">
    <text evidence="2">The sequence shown here is derived from an EMBL/GenBank/DDBJ whole genome shotgun (WGS) entry which is preliminary data.</text>
</comment>
<proteinExistence type="predicted"/>